<gene>
    <name evidence="1" type="ORF">SAMN05421779_105133</name>
</gene>
<dbReference type="Proteomes" id="UP000185678">
    <property type="component" value="Unassembled WGS sequence"/>
</dbReference>
<sequence length="102" mass="11348">MSRRLFRPVVWPLSVRASVVLLALNLLAAVLIALQCYPGIRSSVVPGKDAEQLESLKALFSNYGAEESPCLRPDPGWYGFVGGYVPDGHCLHRADRHDTRNW</sequence>
<evidence type="ECO:0000313" key="2">
    <source>
        <dbReference type="Proteomes" id="UP000185678"/>
    </source>
</evidence>
<dbReference type="STRING" id="80876.SAMN05421779_105133"/>
<accession>A0A1N7NIB5</accession>
<dbReference type="AlphaFoldDB" id="A0A1N7NIB5"/>
<proteinExistence type="predicted"/>
<organism evidence="1 2">
    <name type="scientific">Insolitispirillum peregrinum</name>
    <dbReference type="NCBI Taxonomy" id="80876"/>
    <lineage>
        <taxon>Bacteria</taxon>
        <taxon>Pseudomonadati</taxon>
        <taxon>Pseudomonadota</taxon>
        <taxon>Alphaproteobacteria</taxon>
        <taxon>Rhodospirillales</taxon>
        <taxon>Novispirillaceae</taxon>
        <taxon>Insolitispirillum</taxon>
    </lineage>
</organism>
<dbReference type="EMBL" id="FTOA01000005">
    <property type="protein sequence ID" value="SIS97929.1"/>
    <property type="molecule type" value="Genomic_DNA"/>
</dbReference>
<keyword evidence="2" id="KW-1185">Reference proteome</keyword>
<reference evidence="1 2" key="1">
    <citation type="submission" date="2017-01" db="EMBL/GenBank/DDBJ databases">
        <authorList>
            <person name="Mah S.A."/>
            <person name="Swanson W.J."/>
            <person name="Moy G.W."/>
            <person name="Vacquier V.D."/>
        </authorList>
    </citation>
    <scope>NUCLEOTIDE SEQUENCE [LARGE SCALE GENOMIC DNA]</scope>
    <source>
        <strain evidence="1 2">DSM 11589</strain>
    </source>
</reference>
<evidence type="ECO:0000313" key="1">
    <source>
        <dbReference type="EMBL" id="SIS97929.1"/>
    </source>
</evidence>
<protein>
    <submittedName>
        <fullName evidence="1">Uncharacterized protein</fullName>
    </submittedName>
</protein>
<name>A0A1N7NIB5_9PROT</name>
<dbReference type="RefSeq" id="WP_076401066.1">
    <property type="nucleotide sequence ID" value="NZ_FTOA01000005.1"/>
</dbReference>